<dbReference type="InterPro" id="IPR011598">
    <property type="entry name" value="bHLH_dom"/>
</dbReference>
<dbReference type="GO" id="GO:0000981">
    <property type="term" value="F:DNA-binding transcription factor activity, RNA polymerase II-specific"/>
    <property type="evidence" value="ECO:0007669"/>
    <property type="project" value="TreeGrafter"/>
</dbReference>
<dbReference type="SMART" id="SM00353">
    <property type="entry name" value="HLH"/>
    <property type="match status" value="1"/>
</dbReference>
<comment type="caution">
    <text evidence="8">The sequence shown here is derived from an EMBL/GenBank/DDBJ whole genome shotgun (WGS) entry which is preliminary data.</text>
</comment>
<feature type="region of interest" description="Disordered" evidence="6">
    <location>
        <begin position="297"/>
        <end position="396"/>
    </location>
</feature>
<dbReference type="InterPro" id="IPR036638">
    <property type="entry name" value="HLH_DNA-bd_sf"/>
</dbReference>
<dbReference type="PROSITE" id="PS50888">
    <property type="entry name" value="BHLH"/>
    <property type="match status" value="1"/>
</dbReference>
<dbReference type="GO" id="GO:0032502">
    <property type="term" value="P:developmental process"/>
    <property type="evidence" value="ECO:0007669"/>
    <property type="project" value="TreeGrafter"/>
</dbReference>
<keyword evidence="5" id="KW-0539">Nucleus</keyword>
<feature type="compositionally biased region" description="Basic and acidic residues" evidence="6">
    <location>
        <begin position="385"/>
        <end position="396"/>
    </location>
</feature>
<organism evidence="8 9">
    <name type="scientific">Scylla paramamosain</name>
    <name type="common">Mud crab</name>
    <dbReference type="NCBI Taxonomy" id="85552"/>
    <lineage>
        <taxon>Eukaryota</taxon>
        <taxon>Metazoa</taxon>
        <taxon>Ecdysozoa</taxon>
        <taxon>Arthropoda</taxon>
        <taxon>Crustacea</taxon>
        <taxon>Multicrustacea</taxon>
        <taxon>Malacostraca</taxon>
        <taxon>Eumalacostraca</taxon>
        <taxon>Eucarida</taxon>
        <taxon>Decapoda</taxon>
        <taxon>Pleocyemata</taxon>
        <taxon>Brachyura</taxon>
        <taxon>Eubrachyura</taxon>
        <taxon>Portunoidea</taxon>
        <taxon>Portunidae</taxon>
        <taxon>Portuninae</taxon>
        <taxon>Scylla</taxon>
    </lineage>
</organism>
<evidence type="ECO:0000256" key="3">
    <source>
        <dbReference type="ARBA" id="ARBA00023125"/>
    </source>
</evidence>
<evidence type="ECO:0000259" key="7">
    <source>
        <dbReference type="PROSITE" id="PS50888"/>
    </source>
</evidence>
<protein>
    <recommendedName>
        <fullName evidence="7">BHLH domain-containing protein</fullName>
    </recommendedName>
</protein>
<dbReference type="Gene3D" id="4.10.280.10">
    <property type="entry name" value="Helix-loop-helix DNA-binding domain"/>
    <property type="match status" value="1"/>
</dbReference>
<gene>
    <name evidence="8" type="ORF">O3P69_000076</name>
</gene>
<dbReference type="EMBL" id="JARAKH010000005">
    <property type="protein sequence ID" value="KAK8403726.1"/>
    <property type="molecule type" value="Genomic_DNA"/>
</dbReference>
<evidence type="ECO:0000256" key="4">
    <source>
        <dbReference type="ARBA" id="ARBA00023163"/>
    </source>
</evidence>
<dbReference type="GO" id="GO:0046983">
    <property type="term" value="F:protein dimerization activity"/>
    <property type="evidence" value="ECO:0007669"/>
    <property type="project" value="InterPro"/>
</dbReference>
<evidence type="ECO:0000256" key="6">
    <source>
        <dbReference type="SAM" id="MobiDB-lite"/>
    </source>
</evidence>
<keyword evidence="3" id="KW-0238">DNA-binding</keyword>
<proteinExistence type="predicted"/>
<dbReference type="SUPFAM" id="SSF47459">
    <property type="entry name" value="HLH, helix-loop-helix DNA-binding domain"/>
    <property type="match status" value="1"/>
</dbReference>
<dbReference type="AlphaFoldDB" id="A0AAW0UV02"/>
<reference evidence="8 9" key="1">
    <citation type="submission" date="2023-03" db="EMBL/GenBank/DDBJ databases">
        <title>High-quality genome of Scylla paramamosain provides insights in environmental adaptation.</title>
        <authorList>
            <person name="Zhang L."/>
        </authorList>
    </citation>
    <scope>NUCLEOTIDE SEQUENCE [LARGE SCALE GENOMIC DNA]</scope>
    <source>
        <strain evidence="8">LZ_2023a</strain>
        <tissue evidence="8">Muscle</tissue>
    </source>
</reference>
<keyword evidence="9" id="KW-1185">Reference proteome</keyword>
<feature type="compositionally biased region" description="Pro residues" evidence="6">
    <location>
        <begin position="300"/>
        <end position="312"/>
    </location>
</feature>
<dbReference type="PANTHER" id="PTHR23349:SF68">
    <property type="entry name" value="FI14601P"/>
    <property type="match status" value="1"/>
</dbReference>
<keyword evidence="2" id="KW-0805">Transcription regulation</keyword>
<dbReference type="Pfam" id="PF00010">
    <property type="entry name" value="HLH"/>
    <property type="match status" value="1"/>
</dbReference>
<dbReference type="InterPro" id="IPR050283">
    <property type="entry name" value="E-box_TF_Regulators"/>
</dbReference>
<evidence type="ECO:0000313" key="8">
    <source>
        <dbReference type="EMBL" id="KAK8403726.1"/>
    </source>
</evidence>
<dbReference type="CDD" id="cd11466">
    <property type="entry name" value="bHLH_TS_HAND"/>
    <property type="match status" value="1"/>
</dbReference>
<feature type="domain" description="BHLH" evidence="7">
    <location>
        <begin position="236"/>
        <end position="288"/>
    </location>
</feature>
<evidence type="ECO:0000256" key="5">
    <source>
        <dbReference type="ARBA" id="ARBA00023242"/>
    </source>
</evidence>
<accession>A0AAW0UV02</accession>
<feature type="compositionally biased region" description="Low complexity" evidence="6">
    <location>
        <begin position="313"/>
        <end position="338"/>
    </location>
</feature>
<dbReference type="PANTHER" id="PTHR23349">
    <property type="entry name" value="BASIC HELIX-LOOP-HELIX TRANSCRIPTION FACTOR, TWIST"/>
    <property type="match status" value="1"/>
</dbReference>
<comment type="subcellular location">
    <subcellularLocation>
        <location evidence="1">Nucleus</location>
    </subcellularLocation>
</comment>
<dbReference type="Proteomes" id="UP001487740">
    <property type="component" value="Unassembled WGS sequence"/>
</dbReference>
<sequence>MGQRWEDVVCGERRGEAWQGSRPLPMHDGHNRSRQDAKGVCGSCRAAVLPPPFLAGGHYACELWLPKSVHRQPLIRSRSARRLAIGCRGVGVARPPPVRGGGGARAAAGRYNGVWRRGVALVGERSVVAASVVKMSLVGGYSMPQSYGHTAMGGATPSPEALYSPYYSHPSPPAQALYPGWGYSASGYSSGFPPEVAVACPEYGVSAGFVMGPGSPHDLGGDYTIEMVDGCGRVVKRRSSANKKERRRTQSINNAFAELRECIPNVPADTKLSKIKTLRLATSYIAYLMEVLHGDDGAAPAPPPPGPFPPAAPHQAASAAAAPHQAPSTTVVSSSTQSPENDKITPPPAATSPEPKRGRTGWPQEVWAQELKNSSQLVSSHAKSHRELQIFTSDKK</sequence>
<dbReference type="GO" id="GO:0005634">
    <property type="term" value="C:nucleus"/>
    <property type="evidence" value="ECO:0007669"/>
    <property type="project" value="UniProtKB-SubCell"/>
</dbReference>
<evidence type="ECO:0000313" key="9">
    <source>
        <dbReference type="Proteomes" id="UP001487740"/>
    </source>
</evidence>
<evidence type="ECO:0000256" key="1">
    <source>
        <dbReference type="ARBA" id="ARBA00004123"/>
    </source>
</evidence>
<dbReference type="FunFam" id="4.10.280.10:FF:000010">
    <property type="entry name" value="Scleraxis bHLH transcription factor"/>
    <property type="match status" value="1"/>
</dbReference>
<evidence type="ECO:0000256" key="2">
    <source>
        <dbReference type="ARBA" id="ARBA00023015"/>
    </source>
</evidence>
<keyword evidence="4" id="KW-0804">Transcription</keyword>
<feature type="compositionally biased region" description="Polar residues" evidence="6">
    <location>
        <begin position="371"/>
        <end position="381"/>
    </location>
</feature>
<name>A0AAW0UV02_SCYPA</name>
<dbReference type="GO" id="GO:0000977">
    <property type="term" value="F:RNA polymerase II transcription regulatory region sequence-specific DNA binding"/>
    <property type="evidence" value="ECO:0007669"/>
    <property type="project" value="TreeGrafter"/>
</dbReference>